<reference evidence="3 4" key="1">
    <citation type="journal article" date="2022" name="Gigascience">
        <title>A chromosome-level genome assembly and annotation of the desert horned lizard, Phrynosoma platyrhinos, provides insight into chromosomal rearrangements among reptiles.</title>
        <authorList>
            <person name="Koochekian N."/>
            <person name="Ascanio A."/>
            <person name="Farleigh K."/>
            <person name="Card D.C."/>
            <person name="Schield D.R."/>
            <person name="Castoe T.A."/>
            <person name="Jezkova T."/>
        </authorList>
    </citation>
    <scope>NUCLEOTIDE SEQUENCE [LARGE SCALE GENOMIC DNA]</scope>
    <source>
        <strain evidence="3">NK-2021</strain>
    </source>
</reference>
<dbReference type="InterPro" id="IPR029681">
    <property type="entry name" value="CCDC157"/>
</dbReference>
<gene>
    <name evidence="3" type="ORF">JD844_015060</name>
</gene>
<sequence length="745" mass="83646">MVGLPVSRDRMESLQEDIVDLQGMVVTVFSQAGAVRYPSWKFPDKISCDLDLVPLLDRYGLLLLLQSFTEYAGNLISEEVTPPSTATGPSMSVGLAVRKYWESMVKVGALYQQLANEKKGRKDRASIPTCSSQASQIENVRTKSSCSERSESDVTILGLQASSLALSTGSGLLCGNPSARFEAKSTPGPDRPVQSIPSQMAELSPVPCDTCEKSQLSLREVGRAIVSICTSQNLPSSLSRFLKMLEETLERRPLTAVDISYWASEQNKDLSRINKHLQALTELITPLKEELEASQEQKEEMRKQIEAFEGRLQKEKEAQEQQRKQAGLLFDKRHQEILQMVAQLEKEKEDLQNNAVSLNETISTLKEKLQSQGATIQELEQAKRDLLQEMRMKMVDKAEVQSREEQLEVLTSQLEASKQQLGWATSELNKEKAKVESMLRNKESLQAKQRALMQQLDCLDQECEQLRASLADREEECILMKESLKEMKEGRWETQRQLEDQQKLMEKAEQEKLSMEQSASELQRTISELGELIQEMKERERLLVFFPDLHVPSYERKTIKLSCKPMDMASLADCTCTGNILEDMGKQIQANNIRISILEEQNARLRTAVAKMKETALLQEGAKLIPPTQLWIQSATDDSYEEGGTRSPTRHPIAAGIQGVAMRHPSHHANAGSIAQSRTQSSRGAGSSSTTSQRTLGNPLAKPPSREAAWKPPFTFTYEDVPYARVRGKGKDQAHSAHCTRNYQK</sequence>
<comment type="caution">
    <text evidence="3">The sequence shown here is derived from an EMBL/GenBank/DDBJ whole genome shotgun (WGS) entry which is preliminary data.</text>
</comment>
<evidence type="ECO:0000313" key="4">
    <source>
        <dbReference type="Proteomes" id="UP000826234"/>
    </source>
</evidence>
<accession>A0ABQ7T781</accession>
<dbReference type="EMBL" id="JAIPUX010001211">
    <property type="protein sequence ID" value="KAH0625516.1"/>
    <property type="molecule type" value="Genomic_DNA"/>
</dbReference>
<keyword evidence="4" id="KW-1185">Reference proteome</keyword>
<evidence type="ECO:0000313" key="3">
    <source>
        <dbReference type="EMBL" id="KAH0625516.1"/>
    </source>
</evidence>
<organism evidence="3 4">
    <name type="scientific">Phrynosoma platyrhinos</name>
    <name type="common">Desert horned lizard</name>
    <dbReference type="NCBI Taxonomy" id="52577"/>
    <lineage>
        <taxon>Eukaryota</taxon>
        <taxon>Metazoa</taxon>
        <taxon>Chordata</taxon>
        <taxon>Craniata</taxon>
        <taxon>Vertebrata</taxon>
        <taxon>Euteleostomi</taxon>
        <taxon>Lepidosauria</taxon>
        <taxon>Squamata</taxon>
        <taxon>Bifurcata</taxon>
        <taxon>Unidentata</taxon>
        <taxon>Episquamata</taxon>
        <taxon>Toxicofera</taxon>
        <taxon>Iguania</taxon>
        <taxon>Phrynosomatidae</taxon>
        <taxon>Phrynosomatinae</taxon>
        <taxon>Phrynosoma</taxon>
    </lineage>
</organism>
<name>A0ABQ7T781_PHRPL</name>
<feature type="coiled-coil region" evidence="1">
    <location>
        <begin position="277"/>
        <end position="539"/>
    </location>
</feature>
<evidence type="ECO:0000256" key="1">
    <source>
        <dbReference type="SAM" id="Coils"/>
    </source>
</evidence>
<feature type="region of interest" description="Disordered" evidence="2">
    <location>
        <begin position="665"/>
        <end position="713"/>
    </location>
</feature>
<feature type="compositionally biased region" description="Low complexity" evidence="2">
    <location>
        <begin position="676"/>
        <end position="695"/>
    </location>
</feature>
<dbReference type="PANTHER" id="PTHR43696">
    <property type="entry name" value="COILED-COIL DOMAIN-CONTAINING PROTEIN 157"/>
    <property type="match status" value="1"/>
</dbReference>
<dbReference type="PANTHER" id="PTHR43696:SF9">
    <property type="entry name" value="COILED-COIL DOMAIN-CONTAINING PROTEIN 157"/>
    <property type="match status" value="1"/>
</dbReference>
<keyword evidence="1" id="KW-0175">Coiled coil</keyword>
<proteinExistence type="predicted"/>
<evidence type="ECO:0008006" key="5">
    <source>
        <dbReference type="Google" id="ProtNLM"/>
    </source>
</evidence>
<evidence type="ECO:0000256" key="2">
    <source>
        <dbReference type="SAM" id="MobiDB-lite"/>
    </source>
</evidence>
<dbReference type="Proteomes" id="UP000826234">
    <property type="component" value="Unassembled WGS sequence"/>
</dbReference>
<protein>
    <recommendedName>
        <fullName evidence="5">Coiled-coil domain-containing protein 157</fullName>
    </recommendedName>
</protein>